<gene>
    <name evidence="2" type="ORF">SAMN05216557_108168</name>
</gene>
<dbReference type="Proteomes" id="UP000323502">
    <property type="component" value="Unassembled WGS sequence"/>
</dbReference>
<name>A0A1G7QM93_9SPHN</name>
<keyword evidence="3" id="KW-1185">Reference proteome</keyword>
<feature type="transmembrane region" description="Helical" evidence="1">
    <location>
        <begin position="44"/>
        <end position="63"/>
    </location>
</feature>
<feature type="transmembrane region" description="Helical" evidence="1">
    <location>
        <begin position="70"/>
        <end position="91"/>
    </location>
</feature>
<protein>
    <submittedName>
        <fullName evidence="2">Uncharacterized protein</fullName>
    </submittedName>
</protein>
<feature type="transmembrane region" description="Helical" evidence="1">
    <location>
        <begin position="12"/>
        <end position="32"/>
    </location>
</feature>
<keyword evidence="1" id="KW-0812">Transmembrane</keyword>
<organism evidence="2 3">
    <name type="scientific">Sphingomonas carotinifaciens</name>
    <dbReference type="NCBI Taxonomy" id="1166323"/>
    <lineage>
        <taxon>Bacteria</taxon>
        <taxon>Pseudomonadati</taxon>
        <taxon>Pseudomonadota</taxon>
        <taxon>Alphaproteobacteria</taxon>
        <taxon>Sphingomonadales</taxon>
        <taxon>Sphingomonadaceae</taxon>
        <taxon>Sphingomonas</taxon>
    </lineage>
</organism>
<evidence type="ECO:0000313" key="3">
    <source>
        <dbReference type="Proteomes" id="UP000323502"/>
    </source>
</evidence>
<keyword evidence="1" id="KW-0472">Membrane</keyword>
<keyword evidence="1" id="KW-1133">Transmembrane helix</keyword>
<dbReference type="AlphaFoldDB" id="A0A1G7QM93"/>
<accession>A0A1G7QM93</accession>
<reference evidence="2 3" key="1">
    <citation type="submission" date="2016-10" db="EMBL/GenBank/DDBJ databases">
        <authorList>
            <person name="Varghese N."/>
            <person name="Submissions S."/>
        </authorList>
    </citation>
    <scope>NUCLEOTIDE SEQUENCE [LARGE SCALE GENOMIC DNA]</scope>
    <source>
        <strain evidence="2 3">S7-754</strain>
    </source>
</reference>
<evidence type="ECO:0000256" key="1">
    <source>
        <dbReference type="SAM" id="Phobius"/>
    </source>
</evidence>
<evidence type="ECO:0000313" key="2">
    <source>
        <dbReference type="EMBL" id="SDF99595.1"/>
    </source>
</evidence>
<dbReference type="EMBL" id="FNBI01000008">
    <property type="protein sequence ID" value="SDF99595.1"/>
    <property type="molecule type" value="Genomic_DNA"/>
</dbReference>
<sequence length="98" mass="10696">MPMSDDKGEQRLPLTIIPVAIAVALPILQSVFEHGWLEMAFGGWALLFWIAVLAWVACVVLAIKRFKSWWLLFTMPLVLLPVAMAGGLLAACATGDCL</sequence>
<proteinExistence type="predicted"/>